<dbReference type="Gene3D" id="3.40.50.300">
    <property type="entry name" value="P-loop containing nucleotide triphosphate hydrolases"/>
    <property type="match status" value="1"/>
</dbReference>
<gene>
    <name evidence="7" type="primary">mutS2</name>
    <name evidence="7" type="synonym">rqcU</name>
    <name evidence="10" type="ORF">PPG34_03050</name>
</gene>
<dbReference type="EC" id="3.6.4.-" evidence="7"/>
<keyword evidence="5 7" id="KW-0694">RNA-binding</keyword>
<dbReference type="PIRSF" id="PIRSF005814">
    <property type="entry name" value="MutS_YshD"/>
    <property type="match status" value="1"/>
</dbReference>
<dbReference type="InterPro" id="IPR002625">
    <property type="entry name" value="Smr_dom"/>
</dbReference>
<keyword evidence="1 7" id="KW-0699">rRNA-binding</keyword>
<dbReference type="InterPro" id="IPR027417">
    <property type="entry name" value="P-loop_NTPase"/>
</dbReference>
<keyword evidence="2 7" id="KW-0547">Nucleotide-binding</keyword>
<dbReference type="InterPro" id="IPR007696">
    <property type="entry name" value="DNA_mismatch_repair_MutS_core"/>
</dbReference>
<dbReference type="GO" id="GO:0004519">
    <property type="term" value="F:endonuclease activity"/>
    <property type="evidence" value="ECO:0007669"/>
    <property type="project" value="UniProtKB-KW"/>
</dbReference>
<evidence type="ECO:0000256" key="2">
    <source>
        <dbReference type="ARBA" id="ARBA00022741"/>
    </source>
</evidence>
<dbReference type="RefSeq" id="WP_313831665.1">
    <property type="nucleotide sequence ID" value="NZ_JAQOUE010000001.1"/>
</dbReference>
<dbReference type="Gene3D" id="3.30.1370.110">
    <property type="match status" value="1"/>
</dbReference>
<keyword evidence="11" id="KW-1185">Reference proteome</keyword>
<dbReference type="InterPro" id="IPR036063">
    <property type="entry name" value="Smr_dom_sf"/>
</dbReference>
<organism evidence="10 11">
    <name type="scientific">Candidatus Nitronereus thalassa</name>
    <dbReference type="NCBI Taxonomy" id="3020898"/>
    <lineage>
        <taxon>Bacteria</taxon>
        <taxon>Pseudomonadati</taxon>
        <taxon>Nitrospirota</taxon>
        <taxon>Nitrospiria</taxon>
        <taxon>Nitrospirales</taxon>
        <taxon>Nitrospiraceae</taxon>
        <taxon>Candidatus Nitronereus</taxon>
    </lineage>
</organism>
<dbReference type="Proteomes" id="UP001250932">
    <property type="component" value="Unassembled WGS sequence"/>
</dbReference>
<evidence type="ECO:0000256" key="4">
    <source>
        <dbReference type="ARBA" id="ARBA00022840"/>
    </source>
</evidence>
<dbReference type="SUPFAM" id="SSF160443">
    <property type="entry name" value="SMR domain-like"/>
    <property type="match status" value="1"/>
</dbReference>
<dbReference type="InterPro" id="IPR000432">
    <property type="entry name" value="DNA_mismatch_repair_MutS_C"/>
</dbReference>
<comment type="function">
    <text evidence="7">Endonuclease that is involved in the suppression of homologous recombination and thus may have a key role in the control of bacterial genetic diversity.</text>
</comment>
<dbReference type="InterPro" id="IPR036187">
    <property type="entry name" value="DNA_mismatch_repair_MutS_sf"/>
</dbReference>
<dbReference type="Pfam" id="PF00488">
    <property type="entry name" value="MutS_V"/>
    <property type="match status" value="1"/>
</dbReference>
<dbReference type="SMART" id="SM00533">
    <property type="entry name" value="MUTSd"/>
    <property type="match status" value="1"/>
</dbReference>
<comment type="caution">
    <text evidence="10">The sequence shown here is derived from an EMBL/GenBank/DDBJ whole genome shotgun (WGS) entry which is preliminary data.</text>
</comment>
<reference evidence="10 11" key="1">
    <citation type="journal article" date="2023" name="ISME J.">
        <title>Cultivation and genomic characterization of novel and ubiquitous marine nitrite-oxidizing bacteria from the Nitrospirales.</title>
        <authorList>
            <person name="Mueller A.J."/>
            <person name="Daebeler A."/>
            <person name="Herbold C.W."/>
            <person name="Kirkegaard R.H."/>
            <person name="Daims H."/>
        </authorList>
    </citation>
    <scope>NUCLEOTIDE SEQUENCE [LARGE SCALE GENOMIC DNA]</scope>
    <source>
        <strain evidence="10 11">EB</strain>
    </source>
</reference>
<evidence type="ECO:0000313" key="10">
    <source>
        <dbReference type="EMBL" id="MDT7041310.1"/>
    </source>
</evidence>
<dbReference type="SUPFAM" id="SSF52540">
    <property type="entry name" value="P-loop containing nucleoside triphosphate hydrolases"/>
    <property type="match status" value="1"/>
</dbReference>
<comment type="similarity">
    <text evidence="7">Belongs to the DNA mismatch repair MutS family. MutS2 subfamily.</text>
</comment>
<evidence type="ECO:0000313" key="11">
    <source>
        <dbReference type="Proteomes" id="UP001250932"/>
    </source>
</evidence>
<comment type="subunit">
    <text evidence="7">Homodimer. Binds to stalled ribosomes, contacting rRNA.</text>
</comment>
<dbReference type="NCBIfam" id="TIGR01069">
    <property type="entry name" value="mutS2"/>
    <property type="match status" value="1"/>
</dbReference>
<dbReference type="PANTHER" id="PTHR48466">
    <property type="entry name" value="OS10G0509000 PROTEIN-RELATED"/>
    <property type="match status" value="1"/>
</dbReference>
<dbReference type="EMBL" id="JAQOUE010000001">
    <property type="protein sequence ID" value="MDT7041310.1"/>
    <property type="molecule type" value="Genomic_DNA"/>
</dbReference>
<keyword evidence="4 7" id="KW-0067">ATP-binding</keyword>
<evidence type="ECO:0000256" key="7">
    <source>
        <dbReference type="HAMAP-Rule" id="MF_00092"/>
    </source>
</evidence>
<evidence type="ECO:0000256" key="3">
    <source>
        <dbReference type="ARBA" id="ARBA00022801"/>
    </source>
</evidence>
<dbReference type="SUPFAM" id="SSF48334">
    <property type="entry name" value="DNA repair protein MutS, domain III"/>
    <property type="match status" value="1"/>
</dbReference>
<dbReference type="SMART" id="SM00463">
    <property type="entry name" value="SMR"/>
    <property type="match status" value="1"/>
</dbReference>
<keyword evidence="8" id="KW-0175">Coiled coil</keyword>
<evidence type="ECO:0000256" key="6">
    <source>
        <dbReference type="ARBA" id="ARBA00023125"/>
    </source>
</evidence>
<comment type="function">
    <text evidence="7">Acts as a ribosome collision sensor, splitting the ribosome into its 2 subunits. Detects stalled/collided 70S ribosomes which it binds and splits by an ATP-hydrolysis driven conformational change. Acts upstream of the ribosome quality control system (RQC), a ribosome-associated complex that mediates the extraction of incompletely synthesized nascent chains from stalled ribosomes and their subsequent degradation. Probably generates substrates for RQC.</text>
</comment>
<keyword evidence="3 7" id="KW-0378">Hydrolase</keyword>
<sequence>MEPDICLHLQHIRFIAGMSREPLFQQSQHALEWPSLLDVLASQAHSSLGAAFCQSLPLADSYSAAQSRLQETTEMIALSDGPLPFPSLPFHDTRSGLLRAEKGATLDAKELRRLANVINLLVQVRRCLTAQKDLAPHLFRYLDHLDDLSFLQSEIDQCISEEGEVLDHASSALYDAVQDAQGLKSRMRQRLESMMTSATYRDALQELYFDQRENRYVLPIKVDMQHQVQGIVHDVSSSGLTVFLEPRELIELNNRIKVADLEVDREIRRILTELSSMVVGHISTIQRYLEVLAILDSIGAKARLSQRMDAYPVELSEDGQIRLHQARHPLLVLARAEVIPNDITMEKDQKVLVISGPNTGGKTVNLKLLGLYSLMVRAGLHLPCAEGSQMGFFTDTFADIGDTQDLAKDLSSFSAHLTKIIQLLDVGHAQPSTPFGPILVLLDEVISSTDPAEGAALAEALLLHFADLGFKVVVTTHYNSLKTLALSTPGFLNASLEFDVATLTPTYRLIQGVPGGSSALDIAGRLGMAPSILEHATKVLDQQDRELDHIFSDLQSMHHRLRQELESVEMHRRRTEEAAMEAQERLDRIRGTERDELQKIKKKLKEELGRARTEIRETVASLKQDKTLVKAQEAKVRVHEIAEDLDRRTQDDSETVPLENLQVGALVEISNLGALGTLIEAPQGKKRVRVRVGETELSVGVDLLVGRVLVGEGSFPKPPVSKAPRKKSFPKGFAEKTFTSPSTSGLLTIDLRGQTVEDALESLVSRLDEALLTVAKTVHIIHGHGTGKLKMATRKFLANASYVESYRPGEQGEGGDGVTVAELR</sequence>
<name>A0ABU3K4G3_9BACT</name>
<feature type="domain" description="Smr" evidence="9">
    <location>
        <begin position="749"/>
        <end position="824"/>
    </location>
</feature>
<dbReference type="PROSITE" id="PS50828">
    <property type="entry name" value="SMR"/>
    <property type="match status" value="1"/>
</dbReference>
<accession>A0ABU3K4G3</accession>
<dbReference type="HAMAP" id="MF_00092">
    <property type="entry name" value="MutS2"/>
    <property type="match status" value="1"/>
</dbReference>
<evidence type="ECO:0000256" key="1">
    <source>
        <dbReference type="ARBA" id="ARBA00022730"/>
    </source>
</evidence>
<evidence type="ECO:0000256" key="5">
    <source>
        <dbReference type="ARBA" id="ARBA00022884"/>
    </source>
</evidence>
<dbReference type="PANTHER" id="PTHR48466:SF2">
    <property type="entry name" value="OS10G0509000 PROTEIN"/>
    <property type="match status" value="1"/>
</dbReference>
<keyword evidence="7" id="KW-0540">Nuclease</keyword>
<evidence type="ECO:0000259" key="9">
    <source>
        <dbReference type="PROSITE" id="PS50828"/>
    </source>
</evidence>
<dbReference type="Pfam" id="PF01713">
    <property type="entry name" value="Smr"/>
    <property type="match status" value="1"/>
</dbReference>
<dbReference type="InterPro" id="IPR045076">
    <property type="entry name" value="MutS"/>
</dbReference>
<feature type="coiled-coil region" evidence="8">
    <location>
        <begin position="558"/>
        <end position="625"/>
    </location>
</feature>
<keyword evidence="6 7" id="KW-0238">DNA-binding</keyword>
<feature type="binding site" evidence="7">
    <location>
        <begin position="356"/>
        <end position="363"/>
    </location>
    <ligand>
        <name>ATP</name>
        <dbReference type="ChEBI" id="CHEBI:30616"/>
    </ligand>
</feature>
<proteinExistence type="inferred from homology"/>
<dbReference type="InterPro" id="IPR005747">
    <property type="entry name" value="MutS2"/>
</dbReference>
<protein>
    <recommendedName>
        <fullName evidence="7">Endonuclease MutS2</fullName>
        <ecNumber evidence="7">3.1.-.-</ecNumber>
    </recommendedName>
    <alternativeName>
        <fullName evidence="7">Ribosome-associated protein quality control-upstream factor</fullName>
        <shortName evidence="7">RQC-upstream factor</shortName>
        <shortName evidence="7">RqcU</shortName>
        <ecNumber evidence="7">3.6.4.-</ecNumber>
    </alternativeName>
</protein>
<evidence type="ECO:0000256" key="8">
    <source>
        <dbReference type="SAM" id="Coils"/>
    </source>
</evidence>
<keyword evidence="7 10" id="KW-0255">Endonuclease</keyword>
<dbReference type="SMART" id="SM00534">
    <property type="entry name" value="MUTSac"/>
    <property type="match status" value="1"/>
</dbReference>
<dbReference type="EC" id="3.1.-.-" evidence="7"/>